<feature type="binding site" evidence="9">
    <location>
        <position position="127"/>
    </location>
    <ligand>
        <name>Mg(2+)</name>
        <dbReference type="ChEBI" id="CHEBI:18420"/>
        <label>1</label>
    </ligand>
</feature>
<feature type="binding site" evidence="9">
    <location>
        <begin position="149"/>
        <end position="152"/>
    </location>
    <ligand>
        <name>substrate</name>
    </ligand>
</feature>
<comment type="subcellular location">
    <subcellularLocation>
        <location evidence="9">Cytoplasm</location>
    </subcellularLocation>
</comment>
<dbReference type="GO" id="GO:0006002">
    <property type="term" value="P:fructose 6-phosphate metabolic process"/>
    <property type="evidence" value="ECO:0007669"/>
    <property type="project" value="TreeGrafter"/>
</dbReference>
<dbReference type="PANTHER" id="PTHR11556">
    <property type="entry name" value="FRUCTOSE-1,6-BISPHOSPHATASE-RELATED"/>
    <property type="match status" value="1"/>
</dbReference>
<dbReference type="AlphaFoldDB" id="A0A933L737"/>
<keyword evidence="6 9" id="KW-0378">Hydrolase</keyword>
<dbReference type="GO" id="GO:0030388">
    <property type="term" value="P:fructose 1,6-bisphosphate metabolic process"/>
    <property type="evidence" value="ECO:0007669"/>
    <property type="project" value="TreeGrafter"/>
</dbReference>
<gene>
    <name evidence="9" type="primary">fbp</name>
    <name evidence="13" type="ORF">HY834_17535</name>
</gene>
<dbReference type="GO" id="GO:0006000">
    <property type="term" value="P:fructose metabolic process"/>
    <property type="evidence" value="ECO:0007669"/>
    <property type="project" value="TreeGrafter"/>
</dbReference>
<evidence type="ECO:0000256" key="5">
    <source>
        <dbReference type="ARBA" id="ARBA00022723"/>
    </source>
</evidence>
<dbReference type="PANTHER" id="PTHR11556:SF35">
    <property type="entry name" value="SEDOHEPTULOSE-1,7-BISPHOSPHATASE, CHLOROPLASTIC"/>
    <property type="match status" value="1"/>
</dbReference>
<evidence type="ECO:0000313" key="13">
    <source>
        <dbReference type="EMBL" id="MBI4923545.1"/>
    </source>
</evidence>
<comment type="caution">
    <text evidence="9">Lacks conserved residue(s) required for the propagation of feature annotation.</text>
</comment>
<feature type="binding site" evidence="9">
    <location>
        <position position="149"/>
    </location>
    <ligand>
        <name>Mg(2+)</name>
        <dbReference type="ChEBI" id="CHEBI:18420"/>
        <label>2</label>
    </ligand>
</feature>
<dbReference type="Proteomes" id="UP000782610">
    <property type="component" value="Unassembled WGS sequence"/>
</dbReference>
<proteinExistence type="inferred from homology"/>
<dbReference type="GO" id="GO:0005986">
    <property type="term" value="P:sucrose biosynthetic process"/>
    <property type="evidence" value="ECO:0007669"/>
    <property type="project" value="TreeGrafter"/>
</dbReference>
<feature type="domain" description="Fructose-1-6-bisphosphatase class I N-terminal" evidence="11">
    <location>
        <begin position="60"/>
        <end position="226"/>
    </location>
</feature>
<evidence type="ECO:0000256" key="6">
    <source>
        <dbReference type="ARBA" id="ARBA00022801"/>
    </source>
</evidence>
<evidence type="ECO:0000256" key="8">
    <source>
        <dbReference type="ARBA" id="ARBA00023277"/>
    </source>
</evidence>
<dbReference type="FunFam" id="3.40.190.80:FF:000011">
    <property type="entry name" value="Fructose-1,6-bisphosphatase class 1"/>
    <property type="match status" value="1"/>
</dbReference>
<feature type="binding site" evidence="9">
    <location>
        <position position="313"/>
    </location>
    <ligand>
        <name>Mg(2+)</name>
        <dbReference type="ChEBI" id="CHEBI:18420"/>
        <label>2</label>
    </ligand>
</feature>
<dbReference type="GO" id="GO:0005829">
    <property type="term" value="C:cytosol"/>
    <property type="evidence" value="ECO:0007669"/>
    <property type="project" value="TreeGrafter"/>
</dbReference>
<dbReference type="InterPro" id="IPR020548">
    <property type="entry name" value="Fructose_bisphosphatase_AS"/>
</dbReference>
<evidence type="ECO:0000256" key="4">
    <source>
        <dbReference type="ARBA" id="ARBA00022490"/>
    </source>
</evidence>
<feature type="binding site" evidence="9">
    <location>
        <position position="148"/>
    </location>
    <ligand>
        <name>Mg(2+)</name>
        <dbReference type="ChEBI" id="CHEBI:18420"/>
        <label>1</label>
    </ligand>
</feature>
<comment type="similarity">
    <text evidence="3 9 10">Belongs to the FBPase class 1 family.</text>
</comment>
<protein>
    <recommendedName>
        <fullName evidence="9">Fructose-1,6-bisphosphatase class 1</fullName>
        <shortName evidence="9">FBPase class 1</shortName>
        <ecNumber evidence="9">3.1.3.11</ecNumber>
    </recommendedName>
    <alternativeName>
        <fullName evidence="9">D-fructose-1,6-bisphosphate 1-phosphohydrolase class 1</fullName>
    </alternativeName>
</protein>
<dbReference type="EC" id="3.1.3.11" evidence="9"/>
<dbReference type="InterPro" id="IPR028343">
    <property type="entry name" value="FBPtase"/>
</dbReference>
<dbReference type="NCBIfam" id="NF006780">
    <property type="entry name" value="PRK09293.1-4"/>
    <property type="match status" value="1"/>
</dbReference>
<keyword evidence="7 9" id="KW-0460">Magnesium</keyword>
<dbReference type="PIRSF" id="PIRSF000904">
    <property type="entry name" value="FBPtase_SBPase"/>
    <property type="match status" value="1"/>
</dbReference>
<evidence type="ECO:0000313" key="14">
    <source>
        <dbReference type="Proteomes" id="UP000782610"/>
    </source>
</evidence>
<dbReference type="PROSITE" id="PS00124">
    <property type="entry name" value="FBPASE"/>
    <property type="match status" value="1"/>
</dbReference>
<comment type="catalytic activity">
    <reaction evidence="1 9">
        <text>beta-D-fructose 1,6-bisphosphate + H2O = beta-D-fructose 6-phosphate + phosphate</text>
        <dbReference type="Rhea" id="RHEA:11064"/>
        <dbReference type="ChEBI" id="CHEBI:15377"/>
        <dbReference type="ChEBI" id="CHEBI:32966"/>
        <dbReference type="ChEBI" id="CHEBI:43474"/>
        <dbReference type="ChEBI" id="CHEBI:57634"/>
        <dbReference type="EC" id="3.1.3.11"/>
    </reaction>
</comment>
<evidence type="ECO:0000256" key="2">
    <source>
        <dbReference type="ARBA" id="ARBA00005215"/>
    </source>
</evidence>
<dbReference type="Gene3D" id="3.30.540.10">
    <property type="entry name" value="Fructose-1,6-Bisphosphatase, subunit A, domain 1"/>
    <property type="match status" value="1"/>
</dbReference>
<feature type="domain" description="Fructose-1-6-bisphosphatase class 1 C-terminal" evidence="12">
    <location>
        <begin position="231"/>
        <end position="364"/>
    </location>
</feature>
<evidence type="ECO:0000256" key="9">
    <source>
        <dbReference type="HAMAP-Rule" id="MF_01855"/>
    </source>
</evidence>
<dbReference type="Pfam" id="PF00316">
    <property type="entry name" value="FBPase"/>
    <property type="match status" value="1"/>
</dbReference>
<dbReference type="Pfam" id="PF18913">
    <property type="entry name" value="FBPase_C"/>
    <property type="match status" value="1"/>
</dbReference>
<comment type="caution">
    <text evidence="13">The sequence shown here is derived from an EMBL/GenBank/DDBJ whole genome shotgun (WGS) entry which is preliminary data.</text>
</comment>
<dbReference type="GO" id="GO:0000287">
    <property type="term" value="F:magnesium ion binding"/>
    <property type="evidence" value="ECO:0007669"/>
    <property type="project" value="UniProtKB-UniRule"/>
</dbReference>
<name>A0A933L737_9HYPH</name>
<dbReference type="PRINTS" id="PR00115">
    <property type="entry name" value="F16BPHPHTASE"/>
</dbReference>
<dbReference type="EMBL" id="JACRAF010000057">
    <property type="protein sequence ID" value="MBI4923545.1"/>
    <property type="molecule type" value="Genomic_DNA"/>
</dbReference>
<dbReference type="InterPro" id="IPR044015">
    <property type="entry name" value="FBPase_C_dom"/>
</dbReference>
<dbReference type="PIRSF" id="PIRSF500210">
    <property type="entry name" value="FBPtase"/>
    <property type="match status" value="1"/>
</dbReference>
<dbReference type="CDD" id="cd00354">
    <property type="entry name" value="FBPase"/>
    <property type="match status" value="1"/>
</dbReference>
<dbReference type="NCBIfam" id="NF006779">
    <property type="entry name" value="PRK09293.1-3"/>
    <property type="match status" value="1"/>
</dbReference>
<dbReference type="GO" id="GO:0042132">
    <property type="term" value="F:fructose 1,6-bisphosphate 1-phosphatase activity"/>
    <property type="evidence" value="ECO:0007669"/>
    <property type="project" value="UniProtKB-UniRule"/>
</dbReference>
<dbReference type="InterPro" id="IPR033391">
    <property type="entry name" value="FBPase_N"/>
</dbReference>
<evidence type="ECO:0000256" key="3">
    <source>
        <dbReference type="ARBA" id="ARBA00010941"/>
    </source>
</evidence>
<sequence>MNVKRLNFTYRLRCGLLGIVRRESEDGSANGAGRSAVSAYGLSDYLEEYWKAGDAQREAVADTVTALASAAVAVSIEIASGALGTVFAEHSGSHNAAGDAQRGLDLYADERFLEAAGRAPIAVYASEELEHPVVLDPKAPLALAIDPLDGSSNIDVNVSIGTIFSILKVVGDPSRDFMPSVLQPGSAQLAAGFFIYGPQLALVLTVGEGTHIFTYSPRFATFIHTKAKLEIPHKTTEFSINASNRRFWDDAVRHYVDDCLRGAEGPQGRDFNMRWVASLVAEAYRIFVRGGVFLYPGDRRKGYTNGRLRLIYEANPIALLAEQAGGLATDTVTPILEIVPTSLHQRTPLVFGSKSEVRQVGHYHADLDPAGILSPLFGSRGLFRN</sequence>
<reference evidence="13" key="1">
    <citation type="submission" date="2020-07" db="EMBL/GenBank/DDBJ databases">
        <title>Huge and variable diversity of episymbiotic CPR bacteria and DPANN archaea in groundwater ecosystems.</title>
        <authorList>
            <person name="He C.Y."/>
            <person name="Keren R."/>
            <person name="Whittaker M."/>
            <person name="Farag I.F."/>
            <person name="Doudna J."/>
            <person name="Cate J.H.D."/>
            <person name="Banfield J.F."/>
        </authorList>
    </citation>
    <scope>NUCLEOTIDE SEQUENCE</scope>
    <source>
        <strain evidence="13">NC_groundwater_1586_Pr3_B-0.1um_66_15</strain>
    </source>
</reference>
<dbReference type="Gene3D" id="3.40.190.80">
    <property type="match status" value="1"/>
</dbReference>
<dbReference type="GO" id="GO:0006094">
    <property type="term" value="P:gluconeogenesis"/>
    <property type="evidence" value="ECO:0007669"/>
    <property type="project" value="UniProtKB-UniRule"/>
</dbReference>
<dbReference type="HAMAP" id="MF_01855">
    <property type="entry name" value="FBPase_class1"/>
    <property type="match status" value="1"/>
</dbReference>
<feature type="binding site" evidence="9">
    <location>
        <position position="146"/>
    </location>
    <ligand>
        <name>Mg(2+)</name>
        <dbReference type="ChEBI" id="CHEBI:18420"/>
        <label>1</label>
    </ligand>
</feature>
<accession>A0A933L737</accession>
<dbReference type="InterPro" id="IPR000146">
    <property type="entry name" value="FBPase_class-1"/>
</dbReference>
<keyword evidence="4 9" id="KW-0963">Cytoplasm</keyword>
<comment type="pathway">
    <text evidence="2">Carbohydrate biosynthesis; Calvin cycle.</text>
</comment>
<keyword evidence="8 9" id="KW-0119">Carbohydrate metabolism</keyword>
<organism evidence="13 14">
    <name type="scientific">Devosia nanyangense</name>
    <dbReference type="NCBI Taxonomy" id="1228055"/>
    <lineage>
        <taxon>Bacteria</taxon>
        <taxon>Pseudomonadati</taxon>
        <taxon>Pseudomonadota</taxon>
        <taxon>Alphaproteobacteria</taxon>
        <taxon>Hyphomicrobiales</taxon>
        <taxon>Devosiaceae</taxon>
        <taxon>Devosia</taxon>
    </lineage>
</organism>
<evidence type="ECO:0000256" key="7">
    <source>
        <dbReference type="ARBA" id="ARBA00022842"/>
    </source>
</evidence>
<evidence type="ECO:0000259" key="12">
    <source>
        <dbReference type="Pfam" id="PF18913"/>
    </source>
</evidence>
<comment type="cofactor">
    <cofactor evidence="9">
        <name>Mg(2+)</name>
        <dbReference type="ChEBI" id="CHEBI:18420"/>
    </cofactor>
    <text evidence="9">Binds 2 magnesium ions per subunit.</text>
</comment>
<evidence type="ECO:0000256" key="1">
    <source>
        <dbReference type="ARBA" id="ARBA00001273"/>
    </source>
</evidence>
<evidence type="ECO:0000256" key="10">
    <source>
        <dbReference type="RuleBase" id="RU000508"/>
    </source>
</evidence>
<keyword evidence="5 9" id="KW-0479">Metal-binding</keyword>
<comment type="subunit">
    <text evidence="9">Homotetramer.</text>
</comment>
<dbReference type="SUPFAM" id="SSF56655">
    <property type="entry name" value="Carbohydrate phosphatase"/>
    <property type="match status" value="1"/>
</dbReference>
<feature type="binding site" evidence="9">
    <location>
        <position position="146"/>
    </location>
    <ligand>
        <name>Mg(2+)</name>
        <dbReference type="ChEBI" id="CHEBI:18420"/>
        <label>2</label>
    </ligand>
</feature>
<evidence type="ECO:0000259" key="11">
    <source>
        <dbReference type="Pfam" id="PF00316"/>
    </source>
</evidence>
<feature type="binding site" evidence="9">
    <location>
        <position position="241"/>
    </location>
    <ligand>
        <name>substrate</name>
    </ligand>
</feature>